<dbReference type="PROSITE" id="PS00086">
    <property type="entry name" value="CYTOCHROME_P450"/>
    <property type="match status" value="1"/>
</dbReference>
<dbReference type="GO" id="GO:0020037">
    <property type="term" value="F:heme binding"/>
    <property type="evidence" value="ECO:0007669"/>
    <property type="project" value="InterPro"/>
</dbReference>
<reference evidence="8" key="2">
    <citation type="journal article" date="2022" name="Microb. Genom.">
        <title>A chromosome-scale genome assembly of the tomato pathogen Cladosporium fulvum reveals a compartmentalized genome architecture and the presence of a dispensable chromosome.</title>
        <authorList>
            <person name="Zaccaron A.Z."/>
            <person name="Chen L.H."/>
            <person name="Samaras A."/>
            <person name="Stergiopoulos I."/>
        </authorList>
    </citation>
    <scope>NUCLEOTIDE SEQUENCE</scope>
    <source>
        <strain evidence="8">Race5_Kim</strain>
    </source>
</reference>
<protein>
    <submittedName>
        <fullName evidence="8">Cytochrome P450 monooxygenase gsfF</fullName>
    </submittedName>
</protein>
<proteinExistence type="inferred from homology"/>
<reference evidence="8" key="1">
    <citation type="submission" date="2021-12" db="EMBL/GenBank/DDBJ databases">
        <authorList>
            <person name="Zaccaron A."/>
            <person name="Stergiopoulos I."/>
        </authorList>
    </citation>
    <scope>NUCLEOTIDE SEQUENCE</scope>
    <source>
        <strain evidence="8">Race5_Kim</strain>
    </source>
</reference>
<organism evidence="8 9">
    <name type="scientific">Passalora fulva</name>
    <name type="common">Tomato leaf mold</name>
    <name type="synonym">Cladosporium fulvum</name>
    <dbReference type="NCBI Taxonomy" id="5499"/>
    <lineage>
        <taxon>Eukaryota</taxon>
        <taxon>Fungi</taxon>
        <taxon>Dikarya</taxon>
        <taxon>Ascomycota</taxon>
        <taxon>Pezizomycotina</taxon>
        <taxon>Dothideomycetes</taxon>
        <taxon>Dothideomycetidae</taxon>
        <taxon>Mycosphaerellales</taxon>
        <taxon>Mycosphaerellaceae</taxon>
        <taxon>Fulvia</taxon>
    </lineage>
</organism>
<sequence>MHQAQILKYSENSRTLQNCPLIFAGAIPELLFTLLRGGSLCIPKQEDRVKDLSAGVRHFQSNILIISSSSAAIQDPTKFEPRQTLLMGSEPLPAHTARKWTALHDNNNGYGSTETNTVATCFPCNTAVAHQSVGAGAAHQYWVGDALNYDRLVPPGWLGEVVVEGYALASCYLNNDAASLRAFLKSPEWYTAMGITRKHPTRFFRSGDLGRIAIDGTLEVPGRTDPLQVKLRLELGEIEAVTLSGLSKPSPLVAELILPKGSDRPSIAIFLVAPDVIQDIDAGMLVEHVSLSSSQKSSWYDTWRYAGSTESVFATQDQTVHQFLRKRVTKLYSMSSLLAMENLIDNVLELSIHQLHSRASRSEMIRLKDWTMFFAYEVVSTLALGHTTGFLQRDFEAISVWIDGAIAERCRTHQDSGEKPDFLQYFLAILDANGDAASDEKVASEIGNVLGAGADTTATSLMATLKYLIESPDDYRRVQQEVDDEHRQLNLGTDQAILYVELSKLPLLSAVIKETLRLHPAIVYQLPRVCPAASTTIGSYVIPAGVNISMSAAAVNRFCDAFGPDADSWRPARWLEKESQMLDACVMTFGKGSRSCLGKNLALLEMYKCVASFVRNFDIELTREEERIQSY</sequence>
<dbReference type="InterPro" id="IPR042099">
    <property type="entry name" value="ANL_N_sf"/>
</dbReference>
<dbReference type="Proteomes" id="UP000756132">
    <property type="component" value="Chromosome 11"/>
</dbReference>
<evidence type="ECO:0000256" key="2">
    <source>
        <dbReference type="ARBA" id="ARBA00022723"/>
    </source>
</evidence>
<dbReference type="KEGG" id="ffu:CLAFUR5_12791"/>
<comment type="similarity">
    <text evidence="6">Belongs to the cytochrome P450 family.</text>
</comment>
<comment type="cofactor">
    <cofactor evidence="1 5">
        <name>heme</name>
        <dbReference type="ChEBI" id="CHEBI:30413"/>
    </cofactor>
</comment>
<dbReference type="GO" id="GO:0016705">
    <property type="term" value="F:oxidoreductase activity, acting on paired donors, with incorporation or reduction of molecular oxygen"/>
    <property type="evidence" value="ECO:0007669"/>
    <property type="project" value="InterPro"/>
</dbReference>
<dbReference type="RefSeq" id="XP_047768108.1">
    <property type="nucleotide sequence ID" value="XM_047911939.1"/>
</dbReference>
<dbReference type="Pfam" id="PF00067">
    <property type="entry name" value="p450"/>
    <property type="match status" value="1"/>
</dbReference>
<keyword evidence="2 5" id="KW-0479">Metal-binding</keyword>
<name>A0A9Q8UVC9_PASFU</name>
<dbReference type="AlphaFoldDB" id="A0A9Q8UVC9"/>
<keyword evidence="6 8" id="KW-0503">Monooxygenase</keyword>
<keyword evidence="5 6" id="KW-0349">Heme</keyword>
<evidence type="ECO:0000256" key="3">
    <source>
        <dbReference type="ARBA" id="ARBA00023002"/>
    </source>
</evidence>
<dbReference type="GO" id="GO:0004497">
    <property type="term" value="F:monooxygenase activity"/>
    <property type="evidence" value="ECO:0007669"/>
    <property type="project" value="UniProtKB-KW"/>
</dbReference>
<dbReference type="GO" id="GO:0005506">
    <property type="term" value="F:iron ion binding"/>
    <property type="evidence" value="ECO:0007669"/>
    <property type="project" value="InterPro"/>
</dbReference>
<dbReference type="Pfam" id="PF00501">
    <property type="entry name" value="AMP-binding"/>
    <property type="match status" value="1"/>
</dbReference>
<dbReference type="PANTHER" id="PTHR24305:SF235">
    <property type="entry name" value="CYTOCHROME P450 MONOOXYGENASE APDB-RELATED"/>
    <property type="match status" value="1"/>
</dbReference>
<dbReference type="Gene3D" id="3.40.50.12780">
    <property type="entry name" value="N-terminal domain of ligase-like"/>
    <property type="match status" value="1"/>
</dbReference>
<feature type="binding site" description="axial binding residue" evidence="5">
    <location>
        <position position="596"/>
    </location>
    <ligand>
        <name>heme</name>
        <dbReference type="ChEBI" id="CHEBI:30413"/>
    </ligand>
    <ligandPart>
        <name>Fe</name>
        <dbReference type="ChEBI" id="CHEBI:18248"/>
    </ligandPart>
</feature>
<dbReference type="InterPro" id="IPR001128">
    <property type="entry name" value="Cyt_P450"/>
</dbReference>
<dbReference type="OrthoDB" id="3934656at2759"/>
<dbReference type="InterPro" id="IPR002401">
    <property type="entry name" value="Cyt_P450_E_grp-I"/>
</dbReference>
<evidence type="ECO:0000256" key="4">
    <source>
        <dbReference type="ARBA" id="ARBA00023004"/>
    </source>
</evidence>
<gene>
    <name evidence="8" type="ORF">CLAFUR5_12791</name>
</gene>
<dbReference type="GO" id="GO:0044550">
    <property type="term" value="P:secondary metabolite biosynthetic process"/>
    <property type="evidence" value="ECO:0007669"/>
    <property type="project" value="UniProtKB-ARBA"/>
</dbReference>
<dbReference type="SUPFAM" id="SSF48264">
    <property type="entry name" value="Cytochrome P450"/>
    <property type="match status" value="1"/>
</dbReference>
<keyword evidence="9" id="KW-1185">Reference proteome</keyword>
<keyword evidence="3 6" id="KW-0560">Oxidoreductase</keyword>
<dbReference type="PRINTS" id="PR00385">
    <property type="entry name" value="P450"/>
</dbReference>
<dbReference type="SUPFAM" id="SSF56801">
    <property type="entry name" value="Acetyl-CoA synthetase-like"/>
    <property type="match status" value="1"/>
</dbReference>
<dbReference type="EMBL" id="CP090173">
    <property type="protein sequence ID" value="UJO23742.1"/>
    <property type="molecule type" value="Genomic_DNA"/>
</dbReference>
<dbReference type="GeneID" id="71992669"/>
<keyword evidence="4 5" id="KW-0408">Iron</keyword>
<dbReference type="PANTHER" id="PTHR24305">
    <property type="entry name" value="CYTOCHROME P450"/>
    <property type="match status" value="1"/>
</dbReference>
<evidence type="ECO:0000256" key="6">
    <source>
        <dbReference type="RuleBase" id="RU000461"/>
    </source>
</evidence>
<evidence type="ECO:0000256" key="1">
    <source>
        <dbReference type="ARBA" id="ARBA00001971"/>
    </source>
</evidence>
<dbReference type="InterPro" id="IPR036396">
    <property type="entry name" value="Cyt_P450_sf"/>
</dbReference>
<evidence type="ECO:0000313" key="9">
    <source>
        <dbReference type="Proteomes" id="UP000756132"/>
    </source>
</evidence>
<dbReference type="Gene3D" id="1.10.630.10">
    <property type="entry name" value="Cytochrome P450"/>
    <property type="match status" value="1"/>
</dbReference>
<dbReference type="InterPro" id="IPR000873">
    <property type="entry name" value="AMP-dep_synth/lig_dom"/>
</dbReference>
<dbReference type="PRINTS" id="PR00463">
    <property type="entry name" value="EP450I"/>
</dbReference>
<dbReference type="InterPro" id="IPR017972">
    <property type="entry name" value="Cyt_P450_CS"/>
</dbReference>
<evidence type="ECO:0000313" key="8">
    <source>
        <dbReference type="EMBL" id="UJO23742.1"/>
    </source>
</evidence>
<accession>A0A9Q8UVC9</accession>
<dbReference type="InterPro" id="IPR050121">
    <property type="entry name" value="Cytochrome_P450_monoxygenase"/>
</dbReference>
<feature type="domain" description="AMP-dependent synthetase/ligase" evidence="7">
    <location>
        <begin position="8"/>
        <end position="173"/>
    </location>
</feature>
<evidence type="ECO:0000256" key="5">
    <source>
        <dbReference type="PIRSR" id="PIRSR602401-1"/>
    </source>
</evidence>
<evidence type="ECO:0000259" key="7">
    <source>
        <dbReference type="Pfam" id="PF00501"/>
    </source>
</evidence>